<evidence type="ECO:0000313" key="2">
    <source>
        <dbReference type="Proteomes" id="UP000282454"/>
    </source>
</evidence>
<dbReference type="EMBL" id="RCDD01000003">
    <property type="protein sequence ID" value="RLK58422.1"/>
    <property type="molecule type" value="Genomic_DNA"/>
</dbReference>
<gene>
    <name evidence="1" type="ORF">CLV68_4524</name>
</gene>
<name>A0A421B247_9PSEU</name>
<keyword evidence="2" id="KW-1185">Reference proteome</keyword>
<protein>
    <submittedName>
        <fullName evidence="1">Uncharacterized protein</fullName>
    </submittedName>
</protein>
<organism evidence="1 2">
    <name type="scientific">Actinokineospora cianjurensis</name>
    <dbReference type="NCBI Taxonomy" id="585224"/>
    <lineage>
        <taxon>Bacteria</taxon>
        <taxon>Bacillati</taxon>
        <taxon>Actinomycetota</taxon>
        <taxon>Actinomycetes</taxon>
        <taxon>Pseudonocardiales</taxon>
        <taxon>Pseudonocardiaceae</taxon>
        <taxon>Actinokineospora</taxon>
    </lineage>
</organism>
<evidence type="ECO:0000313" key="1">
    <source>
        <dbReference type="EMBL" id="RLK58422.1"/>
    </source>
</evidence>
<proteinExistence type="predicted"/>
<dbReference type="Proteomes" id="UP000282454">
    <property type="component" value="Unassembled WGS sequence"/>
</dbReference>
<dbReference type="AlphaFoldDB" id="A0A421B247"/>
<accession>A0A421B247</accession>
<sequence length="237" mass="24033">MVGEGSWADWAVRDEGVALLIVRGTSVEEVLRRWGQVQGPLRETNWGQVLRDAIHQADAPAARGRLVALRVLSSREGEVVVAHDVSGVGVAHERLVAAVSAGGGEAVSTWGGVGAGWVHAIDGDVVASATTSGQVVGPAAGAAVTVLRAAAVRRDASVVAGLIVAADALGVRIGLPERTDTVFAAALLPTDHTVWPERAPVPGDVPVVPLDSGEATGPVAAGEVAPIRVLGLYTGDA</sequence>
<comment type="caution">
    <text evidence="1">The sequence shown here is derived from an EMBL/GenBank/DDBJ whole genome shotgun (WGS) entry which is preliminary data.</text>
</comment>
<reference evidence="1 2" key="1">
    <citation type="submission" date="2018-10" db="EMBL/GenBank/DDBJ databases">
        <title>Genomic Encyclopedia of Archaeal and Bacterial Type Strains, Phase II (KMG-II): from individual species to whole genera.</title>
        <authorList>
            <person name="Goeker M."/>
        </authorList>
    </citation>
    <scope>NUCLEOTIDE SEQUENCE [LARGE SCALE GENOMIC DNA]</scope>
    <source>
        <strain evidence="1 2">DSM 45657</strain>
    </source>
</reference>